<keyword evidence="3" id="KW-0677">Repeat</keyword>
<evidence type="ECO:0000256" key="2">
    <source>
        <dbReference type="ARBA" id="ARBA00022723"/>
    </source>
</evidence>
<keyword evidence="8" id="KW-1185">Reference proteome</keyword>
<dbReference type="HOGENOM" id="CLU_023081_0_1_7"/>
<dbReference type="SUPFAM" id="SSF46548">
    <property type="entry name" value="alpha-helical ferredoxin"/>
    <property type="match status" value="1"/>
</dbReference>
<evidence type="ECO:0000256" key="4">
    <source>
        <dbReference type="ARBA" id="ARBA00023004"/>
    </source>
</evidence>
<dbReference type="InterPro" id="IPR009051">
    <property type="entry name" value="Helical_ferredxn"/>
</dbReference>
<dbReference type="GO" id="GO:0016491">
    <property type="term" value="F:oxidoreductase activity"/>
    <property type="evidence" value="ECO:0007669"/>
    <property type="project" value="UniProtKB-ARBA"/>
</dbReference>
<dbReference type="AlphaFoldDB" id="E1QH62"/>
<feature type="domain" description="4Fe-4S ferredoxin-type" evidence="6">
    <location>
        <begin position="2"/>
        <end position="32"/>
    </location>
</feature>
<evidence type="ECO:0000256" key="3">
    <source>
        <dbReference type="ARBA" id="ARBA00022737"/>
    </source>
</evidence>
<proteinExistence type="predicted"/>
<dbReference type="STRING" id="644282.Deba_1537"/>
<gene>
    <name evidence="7" type="ordered locus">Deba_1537</name>
</gene>
<evidence type="ECO:0000313" key="7">
    <source>
        <dbReference type="EMBL" id="ADK84905.1"/>
    </source>
</evidence>
<evidence type="ECO:0000256" key="5">
    <source>
        <dbReference type="ARBA" id="ARBA00023014"/>
    </source>
</evidence>
<dbReference type="eggNOG" id="COG0247">
    <property type="taxonomic scope" value="Bacteria"/>
</dbReference>
<dbReference type="GO" id="GO:0046872">
    <property type="term" value="F:metal ion binding"/>
    <property type="evidence" value="ECO:0007669"/>
    <property type="project" value="UniProtKB-KW"/>
</dbReference>
<dbReference type="InterPro" id="IPR017896">
    <property type="entry name" value="4Fe4S_Fe-S-bd"/>
</dbReference>
<dbReference type="PROSITE" id="PS00198">
    <property type="entry name" value="4FE4S_FER_1"/>
    <property type="match status" value="1"/>
</dbReference>
<name>E1QH62_DESB2</name>
<feature type="domain" description="4Fe-4S ferredoxin-type" evidence="6">
    <location>
        <begin position="52"/>
        <end position="82"/>
    </location>
</feature>
<keyword evidence="5" id="KW-0411">Iron-sulfur</keyword>
<sequence length="393" mass="40599">MAQAAAAAQACAQCGACQAVCPLYRATRQEEVSARGKLRLIGALSKGLLSPGRDLAKALDVCLLCGRCSQKCPNQTPATQAQRAAREVLAPLAGRLSAQALFVDDVLADKTRLEALAKAGRWLWPADAGLNLRLPGLEGLEKLPRPAARFFLQDAPKIIHGPKGRPTVAFFVGCLANYLRPELARQVVTLLARRFTVVIPPDQGCCGLMAHGAGHAAAARALAQAGMRAFAGADLVVTACASCAHAIASAWPELLDGPAAEQAQALAGRVAEVSGVLAEAGGVSAADPGRVAALHVPCHQSVGLADGPSPGRLLAAAGVELAAMDGHDQCCGGGGLFSLRRPDLSRAVFAPRRQALADSGARVLATSCSGCFVQWRRGLPAEVAVLHPVELLR</sequence>
<dbReference type="InterPro" id="IPR004017">
    <property type="entry name" value="Cys_rich_dom"/>
</dbReference>
<dbReference type="GO" id="GO:0051539">
    <property type="term" value="F:4 iron, 4 sulfur cluster binding"/>
    <property type="evidence" value="ECO:0007669"/>
    <property type="project" value="UniProtKB-KW"/>
</dbReference>
<dbReference type="Pfam" id="PF02754">
    <property type="entry name" value="CCG"/>
    <property type="match status" value="2"/>
</dbReference>
<dbReference type="Pfam" id="PF13183">
    <property type="entry name" value="Fer4_8"/>
    <property type="match status" value="1"/>
</dbReference>
<accession>E1QH62</accession>
<dbReference type="Gene3D" id="1.10.1060.10">
    <property type="entry name" value="Alpha-helical ferredoxin"/>
    <property type="match status" value="1"/>
</dbReference>
<protein>
    <recommendedName>
        <fullName evidence="6">4Fe-4S ferredoxin-type domain-containing protein</fullName>
    </recommendedName>
</protein>
<dbReference type="EMBL" id="CP002085">
    <property type="protein sequence ID" value="ADK84905.1"/>
    <property type="molecule type" value="Genomic_DNA"/>
</dbReference>
<keyword evidence="1" id="KW-0004">4Fe-4S</keyword>
<dbReference type="InterPro" id="IPR017900">
    <property type="entry name" value="4Fe4S_Fe_S_CS"/>
</dbReference>
<reference evidence="7 8" key="1">
    <citation type="journal article" date="2010" name="Stand. Genomic Sci.">
        <title>Complete genome sequence of Desulfarculus baarsii type strain (2st14).</title>
        <authorList>
            <person name="Sun H."/>
            <person name="Spring S."/>
            <person name="Lapidus A."/>
            <person name="Davenport K."/>
            <person name="Del Rio T.G."/>
            <person name="Tice H."/>
            <person name="Nolan M."/>
            <person name="Copeland A."/>
            <person name="Cheng J.F."/>
            <person name="Lucas S."/>
            <person name="Tapia R."/>
            <person name="Goodwin L."/>
            <person name="Pitluck S."/>
            <person name="Ivanova N."/>
            <person name="Pagani I."/>
            <person name="Mavromatis K."/>
            <person name="Ovchinnikova G."/>
            <person name="Pati A."/>
            <person name="Chen A."/>
            <person name="Palaniappan K."/>
            <person name="Hauser L."/>
            <person name="Chang Y.J."/>
            <person name="Jeffries C.D."/>
            <person name="Detter J.C."/>
            <person name="Han C."/>
            <person name="Rohde M."/>
            <person name="Brambilla E."/>
            <person name="Goker M."/>
            <person name="Woyke T."/>
            <person name="Bristow J."/>
            <person name="Eisen J.A."/>
            <person name="Markowitz V."/>
            <person name="Hugenholtz P."/>
            <person name="Kyrpides N.C."/>
            <person name="Klenk H.P."/>
            <person name="Land M."/>
        </authorList>
    </citation>
    <scope>NUCLEOTIDE SEQUENCE [LARGE SCALE GENOMIC DNA]</scope>
    <source>
        <strain evidence="8">ATCC 33931 / DSM 2075 / LMG 7858 / VKM B-1802 / 2st14</strain>
    </source>
</reference>
<evidence type="ECO:0000256" key="1">
    <source>
        <dbReference type="ARBA" id="ARBA00022485"/>
    </source>
</evidence>
<keyword evidence="4" id="KW-0408">Iron</keyword>
<keyword evidence="2" id="KW-0479">Metal-binding</keyword>
<dbReference type="Proteomes" id="UP000009047">
    <property type="component" value="Chromosome"/>
</dbReference>
<organism evidence="7 8">
    <name type="scientific">Desulfarculus baarsii (strain ATCC 33931 / DSM 2075 / LMG 7858 / VKM B-1802 / 2st14)</name>
    <dbReference type="NCBI Taxonomy" id="644282"/>
    <lineage>
        <taxon>Bacteria</taxon>
        <taxon>Pseudomonadati</taxon>
        <taxon>Thermodesulfobacteriota</taxon>
        <taxon>Desulfarculia</taxon>
        <taxon>Desulfarculales</taxon>
        <taxon>Desulfarculaceae</taxon>
        <taxon>Desulfarculus</taxon>
    </lineage>
</organism>
<evidence type="ECO:0000259" key="6">
    <source>
        <dbReference type="PROSITE" id="PS51379"/>
    </source>
</evidence>
<dbReference type="PANTHER" id="PTHR32479">
    <property type="entry name" value="GLYCOLATE OXIDASE IRON-SULFUR SUBUNIT"/>
    <property type="match status" value="1"/>
</dbReference>
<dbReference type="KEGG" id="dbr:Deba_1537"/>
<dbReference type="PROSITE" id="PS51379">
    <property type="entry name" value="4FE4S_FER_2"/>
    <property type="match status" value="2"/>
</dbReference>
<evidence type="ECO:0000313" key="8">
    <source>
        <dbReference type="Proteomes" id="UP000009047"/>
    </source>
</evidence>